<dbReference type="EMBL" id="NNAY01004495">
    <property type="protein sequence ID" value="OXU17815.1"/>
    <property type="molecule type" value="Genomic_DNA"/>
</dbReference>
<accession>A0A232EHI8</accession>
<protein>
    <submittedName>
        <fullName evidence="1">Uncharacterized protein</fullName>
    </submittedName>
</protein>
<comment type="caution">
    <text evidence="1">The sequence shown here is derived from an EMBL/GenBank/DDBJ whole genome shotgun (WGS) entry which is preliminary data.</text>
</comment>
<dbReference type="AlphaFoldDB" id="A0A232EHI8"/>
<keyword evidence="2" id="KW-1185">Reference proteome</keyword>
<proteinExistence type="predicted"/>
<reference evidence="1 2" key="1">
    <citation type="journal article" date="2017" name="Curr. Biol.">
        <title>The Evolution of Venom by Co-option of Single-Copy Genes.</title>
        <authorList>
            <person name="Martinson E.O."/>
            <person name="Mrinalini"/>
            <person name="Kelkar Y.D."/>
            <person name="Chang C.H."/>
            <person name="Werren J.H."/>
        </authorList>
    </citation>
    <scope>NUCLEOTIDE SEQUENCE [LARGE SCALE GENOMIC DNA]</scope>
    <source>
        <strain evidence="1 2">Alberta</strain>
        <tissue evidence="1">Whole body</tissue>
    </source>
</reference>
<evidence type="ECO:0000313" key="1">
    <source>
        <dbReference type="EMBL" id="OXU17815.1"/>
    </source>
</evidence>
<dbReference type="Proteomes" id="UP000215335">
    <property type="component" value="Unassembled WGS sequence"/>
</dbReference>
<gene>
    <name evidence="1" type="ORF">TSAR_015267</name>
</gene>
<name>A0A232EHI8_9HYME</name>
<organism evidence="1 2">
    <name type="scientific">Trichomalopsis sarcophagae</name>
    <dbReference type="NCBI Taxonomy" id="543379"/>
    <lineage>
        <taxon>Eukaryota</taxon>
        <taxon>Metazoa</taxon>
        <taxon>Ecdysozoa</taxon>
        <taxon>Arthropoda</taxon>
        <taxon>Hexapoda</taxon>
        <taxon>Insecta</taxon>
        <taxon>Pterygota</taxon>
        <taxon>Neoptera</taxon>
        <taxon>Endopterygota</taxon>
        <taxon>Hymenoptera</taxon>
        <taxon>Apocrita</taxon>
        <taxon>Proctotrupomorpha</taxon>
        <taxon>Chalcidoidea</taxon>
        <taxon>Pteromalidae</taxon>
        <taxon>Pteromalinae</taxon>
        <taxon>Trichomalopsis</taxon>
    </lineage>
</organism>
<evidence type="ECO:0000313" key="2">
    <source>
        <dbReference type="Proteomes" id="UP000215335"/>
    </source>
</evidence>
<sequence>MLDCLESGAGISICDECKAKVKSVSTLNNHKVTIVSKPATAVENIHSTDIETSSNEISNVNNESVDEGIYSTDSNEIAIEPYNSVPEETINVIYVTTEDQTLDRYNEQMTSHEYKDHSNSTFLDEELSNSLSNVISDGITFQASTPILNNPKVCGECKPKVKSVSTLNNHRVTIVSKPATAVENSHSTDIETSSNEISNVNNESVDEGIYSTDSNEIAIEPYNSVPEETINVIYVTTEDQTLDCYNDQMTSHEYKDHSNSTFLDEELSNSLSNVISDGITFQASTPILNNPKELELSNTLSFEDSVVSLVLEENVQRKYDTDQAQRTTDYPNSINNILINRKHFY</sequence>